<accession>A0A133V6F5</accession>
<evidence type="ECO:0008006" key="4">
    <source>
        <dbReference type="Google" id="ProtNLM"/>
    </source>
</evidence>
<feature type="transmembrane region" description="Helical" evidence="1">
    <location>
        <begin position="7"/>
        <end position="27"/>
    </location>
</feature>
<keyword evidence="1" id="KW-0472">Membrane</keyword>
<name>A0A133V6F5_9EURY</name>
<organism evidence="2 3">
    <name type="scientific">candidate division MSBL1 archaeon SCGC-AAA261F17</name>
    <dbReference type="NCBI Taxonomy" id="1698274"/>
    <lineage>
        <taxon>Archaea</taxon>
        <taxon>Methanobacteriati</taxon>
        <taxon>Methanobacteriota</taxon>
        <taxon>candidate division MSBL1</taxon>
    </lineage>
</organism>
<keyword evidence="1" id="KW-0812">Transmembrane</keyword>
<sequence length="71" mass="8230">MNSDTMIWLGVILILLGVTLILIPTLGKFIQLEKIPDWLIYVYESDGFYFVTSPILLLITILTVIMFFLRH</sequence>
<dbReference type="Proteomes" id="UP000070035">
    <property type="component" value="Unassembled WGS sequence"/>
</dbReference>
<keyword evidence="3" id="KW-1185">Reference proteome</keyword>
<evidence type="ECO:0000313" key="2">
    <source>
        <dbReference type="EMBL" id="KXB02025.1"/>
    </source>
</evidence>
<reference evidence="2 3" key="1">
    <citation type="journal article" date="2016" name="Sci. Rep.">
        <title>Metabolic traits of an uncultured archaeal lineage -MSBL1- from brine pools of the Red Sea.</title>
        <authorList>
            <person name="Mwirichia R."/>
            <person name="Alam I."/>
            <person name="Rashid M."/>
            <person name="Vinu M."/>
            <person name="Ba-Alawi W."/>
            <person name="Anthony Kamau A."/>
            <person name="Kamanda Ngugi D."/>
            <person name="Goker M."/>
            <person name="Klenk H.P."/>
            <person name="Bajic V."/>
            <person name="Stingl U."/>
        </authorList>
    </citation>
    <scope>NUCLEOTIDE SEQUENCE [LARGE SCALE GENOMIC DNA]</scope>
    <source>
        <strain evidence="2">SCGC-AAA261F17</strain>
    </source>
</reference>
<gene>
    <name evidence="2" type="ORF">AKJ44_01620</name>
</gene>
<evidence type="ECO:0000256" key="1">
    <source>
        <dbReference type="SAM" id="Phobius"/>
    </source>
</evidence>
<proteinExistence type="predicted"/>
<evidence type="ECO:0000313" key="3">
    <source>
        <dbReference type="Proteomes" id="UP000070035"/>
    </source>
</evidence>
<dbReference type="AlphaFoldDB" id="A0A133V6F5"/>
<comment type="caution">
    <text evidence="2">The sequence shown here is derived from an EMBL/GenBank/DDBJ whole genome shotgun (WGS) entry which is preliminary data.</text>
</comment>
<keyword evidence="1" id="KW-1133">Transmembrane helix</keyword>
<dbReference type="EMBL" id="LHXY01000016">
    <property type="protein sequence ID" value="KXB02025.1"/>
    <property type="molecule type" value="Genomic_DNA"/>
</dbReference>
<protein>
    <recommendedName>
        <fullName evidence="4">DUF2905 domain-containing protein</fullName>
    </recommendedName>
</protein>
<feature type="transmembrane region" description="Helical" evidence="1">
    <location>
        <begin position="47"/>
        <end position="69"/>
    </location>
</feature>